<dbReference type="Proteomes" id="UP001215280">
    <property type="component" value="Unassembled WGS sequence"/>
</dbReference>
<dbReference type="EMBL" id="JARJLG010000002">
    <property type="protein sequence ID" value="KAJ7783766.1"/>
    <property type="molecule type" value="Genomic_DNA"/>
</dbReference>
<sequence>MPWLPGRGPVEIVETQQMQFLVHTRSGHPIKPTGRTTELTSNRPNALLPMAGANIQHHNRVFCENMYCETPVGHTKADCFSYGGGKAGKYPENFHGKRDVHLAPEARIAARRKQAMEGSGMKRSDAGNRFLGMADYTEDTEEDVDKVIERVEDGFVFMMTLSDGDEDDEIAIDEEVRVDTIICNTILEQDDSINHDTGVSCHIFHKREVLHDYTPFESPLVVHAFRTSLMSDDSSCWERKDYVEVNV</sequence>
<organism evidence="1 2">
    <name type="scientific">Mycena maculata</name>
    <dbReference type="NCBI Taxonomy" id="230809"/>
    <lineage>
        <taxon>Eukaryota</taxon>
        <taxon>Fungi</taxon>
        <taxon>Dikarya</taxon>
        <taxon>Basidiomycota</taxon>
        <taxon>Agaricomycotina</taxon>
        <taxon>Agaricomycetes</taxon>
        <taxon>Agaricomycetidae</taxon>
        <taxon>Agaricales</taxon>
        <taxon>Marasmiineae</taxon>
        <taxon>Mycenaceae</taxon>
        <taxon>Mycena</taxon>
    </lineage>
</organism>
<gene>
    <name evidence="1" type="ORF">DFH07DRAFT_764194</name>
</gene>
<evidence type="ECO:0000313" key="1">
    <source>
        <dbReference type="EMBL" id="KAJ7783766.1"/>
    </source>
</evidence>
<name>A0AAD7KE53_9AGAR</name>
<evidence type="ECO:0000313" key="2">
    <source>
        <dbReference type="Proteomes" id="UP001215280"/>
    </source>
</evidence>
<proteinExistence type="predicted"/>
<dbReference type="AlphaFoldDB" id="A0AAD7KE53"/>
<protein>
    <submittedName>
        <fullName evidence="1">Uncharacterized protein</fullName>
    </submittedName>
</protein>
<keyword evidence="2" id="KW-1185">Reference proteome</keyword>
<accession>A0AAD7KE53</accession>
<comment type="caution">
    <text evidence="1">The sequence shown here is derived from an EMBL/GenBank/DDBJ whole genome shotgun (WGS) entry which is preliminary data.</text>
</comment>
<reference evidence="1" key="1">
    <citation type="submission" date="2023-03" db="EMBL/GenBank/DDBJ databases">
        <title>Massive genome expansion in bonnet fungi (Mycena s.s.) driven by repeated elements and novel gene families across ecological guilds.</title>
        <authorList>
            <consortium name="Lawrence Berkeley National Laboratory"/>
            <person name="Harder C.B."/>
            <person name="Miyauchi S."/>
            <person name="Viragh M."/>
            <person name="Kuo A."/>
            <person name="Thoen E."/>
            <person name="Andreopoulos B."/>
            <person name="Lu D."/>
            <person name="Skrede I."/>
            <person name="Drula E."/>
            <person name="Henrissat B."/>
            <person name="Morin E."/>
            <person name="Kohler A."/>
            <person name="Barry K."/>
            <person name="LaButti K."/>
            <person name="Morin E."/>
            <person name="Salamov A."/>
            <person name="Lipzen A."/>
            <person name="Mereny Z."/>
            <person name="Hegedus B."/>
            <person name="Baldrian P."/>
            <person name="Stursova M."/>
            <person name="Weitz H."/>
            <person name="Taylor A."/>
            <person name="Grigoriev I.V."/>
            <person name="Nagy L.G."/>
            <person name="Martin F."/>
            <person name="Kauserud H."/>
        </authorList>
    </citation>
    <scope>NUCLEOTIDE SEQUENCE</scope>
    <source>
        <strain evidence="1">CBHHK188m</strain>
    </source>
</reference>